<feature type="compositionally biased region" description="Acidic residues" evidence="8">
    <location>
        <begin position="45"/>
        <end position="57"/>
    </location>
</feature>
<feature type="region of interest" description="Disordered" evidence="8">
    <location>
        <begin position="1"/>
        <end position="89"/>
    </location>
</feature>
<accession>A0A6A6WJ79</accession>
<dbReference type="InterPro" id="IPR047546">
    <property type="entry name" value="Rcat_RBR_RNF216"/>
</dbReference>
<evidence type="ECO:0000259" key="9">
    <source>
        <dbReference type="PROSITE" id="PS51873"/>
    </source>
</evidence>
<dbReference type="InterPro" id="IPR047544">
    <property type="entry name" value="RING-HC_RBR_RNF216"/>
</dbReference>
<evidence type="ECO:0000256" key="2">
    <source>
        <dbReference type="ARBA" id="ARBA00022679"/>
    </source>
</evidence>
<dbReference type="Proteomes" id="UP000799437">
    <property type="component" value="Unassembled WGS sequence"/>
</dbReference>
<dbReference type="Pfam" id="PF26200">
    <property type="entry name" value="Rcat_RNF216"/>
    <property type="match status" value="1"/>
</dbReference>
<evidence type="ECO:0000313" key="10">
    <source>
        <dbReference type="EMBL" id="KAF2761807.1"/>
    </source>
</evidence>
<dbReference type="GO" id="GO:0016740">
    <property type="term" value="F:transferase activity"/>
    <property type="evidence" value="ECO:0007669"/>
    <property type="project" value="UniProtKB-KW"/>
</dbReference>
<dbReference type="InterPro" id="IPR051628">
    <property type="entry name" value="LUBAC_E3_Ligases"/>
</dbReference>
<organism evidence="10 11">
    <name type="scientific">Pseudovirgaria hyperparasitica</name>
    <dbReference type="NCBI Taxonomy" id="470096"/>
    <lineage>
        <taxon>Eukaryota</taxon>
        <taxon>Fungi</taxon>
        <taxon>Dikarya</taxon>
        <taxon>Ascomycota</taxon>
        <taxon>Pezizomycotina</taxon>
        <taxon>Dothideomycetes</taxon>
        <taxon>Dothideomycetes incertae sedis</taxon>
        <taxon>Acrospermales</taxon>
        <taxon>Acrospermaceae</taxon>
        <taxon>Pseudovirgaria</taxon>
    </lineage>
</organism>
<evidence type="ECO:0000256" key="6">
    <source>
        <dbReference type="ARBA" id="ARBA00022786"/>
    </source>
</evidence>
<evidence type="ECO:0000256" key="1">
    <source>
        <dbReference type="ARBA" id="ARBA00004906"/>
    </source>
</evidence>
<dbReference type="OrthoDB" id="10009520at2759"/>
<keyword evidence="6" id="KW-0833">Ubl conjugation pathway</keyword>
<gene>
    <name evidence="10" type="ORF">EJ05DRAFT_472766</name>
</gene>
<keyword evidence="3" id="KW-0479">Metal-binding</keyword>
<reference evidence="10" key="1">
    <citation type="journal article" date="2020" name="Stud. Mycol.">
        <title>101 Dothideomycetes genomes: a test case for predicting lifestyles and emergence of pathogens.</title>
        <authorList>
            <person name="Haridas S."/>
            <person name="Albert R."/>
            <person name="Binder M."/>
            <person name="Bloem J."/>
            <person name="Labutti K."/>
            <person name="Salamov A."/>
            <person name="Andreopoulos B."/>
            <person name="Baker S."/>
            <person name="Barry K."/>
            <person name="Bills G."/>
            <person name="Bluhm B."/>
            <person name="Cannon C."/>
            <person name="Castanera R."/>
            <person name="Culley D."/>
            <person name="Daum C."/>
            <person name="Ezra D."/>
            <person name="Gonzalez J."/>
            <person name="Henrissat B."/>
            <person name="Kuo A."/>
            <person name="Liang C."/>
            <person name="Lipzen A."/>
            <person name="Lutzoni F."/>
            <person name="Magnuson J."/>
            <person name="Mondo S."/>
            <person name="Nolan M."/>
            <person name="Ohm R."/>
            <person name="Pangilinan J."/>
            <person name="Park H.-J."/>
            <person name="Ramirez L."/>
            <person name="Alfaro M."/>
            <person name="Sun H."/>
            <person name="Tritt A."/>
            <person name="Yoshinaga Y."/>
            <person name="Zwiers L.-H."/>
            <person name="Turgeon B."/>
            <person name="Goodwin S."/>
            <person name="Spatafora J."/>
            <person name="Crous P."/>
            <person name="Grigoriev I."/>
        </authorList>
    </citation>
    <scope>NUCLEOTIDE SEQUENCE</scope>
    <source>
        <strain evidence="10">CBS 121739</strain>
    </source>
</reference>
<evidence type="ECO:0000313" key="11">
    <source>
        <dbReference type="Proteomes" id="UP000799437"/>
    </source>
</evidence>
<dbReference type="InterPro" id="IPR044066">
    <property type="entry name" value="TRIAD_supradom"/>
</dbReference>
<feature type="region of interest" description="Disordered" evidence="8">
    <location>
        <begin position="305"/>
        <end position="330"/>
    </location>
</feature>
<keyword evidence="4" id="KW-0677">Repeat</keyword>
<dbReference type="CDD" id="cd20353">
    <property type="entry name" value="Rcat_RBR_RNF216"/>
    <property type="match status" value="1"/>
</dbReference>
<comment type="pathway">
    <text evidence="1">Protein modification; protein ubiquitination.</text>
</comment>
<dbReference type="PANTHER" id="PTHR22770">
    <property type="entry name" value="UBIQUITIN CONJUGATING ENZYME 7 INTERACTING PROTEIN-RELATED"/>
    <property type="match status" value="1"/>
</dbReference>
<evidence type="ECO:0000256" key="8">
    <source>
        <dbReference type="SAM" id="MobiDB-lite"/>
    </source>
</evidence>
<name>A0A6A6WJ79_9PEZI</name>
<feature type="region of interest" description="Disordered" evidence="8">
    <location>
        <begin position="191"/>
        <end position="223"/>
    </location>
</feature>
<dbReference type="EMBL" id="ML996566">
    <property type="protein sequence ID" value="KAF2761807.1"/>
    <property type="molecule type" value="Genomic_DNA"/>
</dbReference>
<protein>
    <recommendedName>
        <fullName evidence="9">RING-type domain-containing protein</fullName>
    </recommendedName>
</protein>
<dbReference type="SUPFAM" id="SSF57850">
    <property type="entry name" value="RING/U-box"/>
    <property type="match status" value="1"/>
</dbReference>
<dbReference type="CDD" id="cd20339">
    <property type="entry name" value="BRcat_RBR_RNF216"/>
    <property type="match status" value="1"/>
</dbReference>
<dbReference type="InterPro" id="IPR047545">
    <property type="entry name" value="BRcat_RBR_RNF216"/>
</dbReference>
<feature type="region of interest" description="Disordered" evidence="8">
    <location>
        <begin position="105"/>
        <end position="126"/>
    </location>
</feature>
<dbReference type="CDD" id="cd16630">
    <property type="entry name" value="RING-HC_RBR_RNF216"/>
    <property type="match status" value="1"/>
</dbReference>
<dbReference type="AlphaFoldDB" id="A0A6A6WJ79"/>
<feature type="domain" description="RING-type" evidence="9">
    <location>
        <begin position="336"/>
        <end position="556"/>
    </location>
</feature>
<dbReference type="PANTHER" id="PTHR22770:SF47">
    <property type="entry name" value="E3 UBIQUITIN-PROTEIN LIGASE RNF216"/>
    <property type="match status" value="1"/>
</dbReference>
<sequence>MPPDPDQQAPVVIDLSSDTEEDTAPVRQDFPSRASPLAGWRFPPDDDQSNGSEDDDRSDVFHELARRVSSPVPDVYDNPGNSFDLEPNEWPADDAWEALLAVPNLDARPDNPDQRQSAPVSLDEAPSDRSCVSLTEEQGLALVLQIFPDIAHDHVLQRLRKGKAGGNYTQEWCNTVISRIADDATYPKQKDRLKELKRKRHTSSSDDEATKEPVLPNSPVGNSPRYIQDAKRLLGNEFLDVPLPHIQNVLRNEQTPYHAYLKLHSQQNDNNMPFKKLPRPRQPYRASGGAPPDDNLTAMLQTAKKKCDKDNAKRMKQKKAEQEEQENERAARASGSIQDCGCCYTSCPLNRMAFCSSEDAHPFCYDCVSSYVMAEMSQGKCRPVCMDTSGCGKNGGMFKRLELLKALRGNTKILDKLEQMQQAEDIREAGLEGLEQCPFCDFQAEYPPVEVNKEFRCVNFECSKTSCRLCRLETHVPKSCEEHAKDNKLAHRHILEEALTNALTRKCNKCKKTFLKDSGCNKISCPTCHNKQCYCCGKDVTDYQHFSGVSNTLDMGSSEAKCPLYDNTEERHAKDVEKAERVALEKLRAENPGLSDADLKIKVSDKVQQAEKKRLEDARRVELEGRPHPPNRQRIARAYAEGVAGHVPNLAHFADYVPPGFDPVGMPYFDRLNQRYLGQGIRHHHHVHHHHVQLPNNAPPVAGINPHGALMLPDYLARAEPGGPPRQNRNVMINPMGNHREPGGGPIQDIQDIQRRPAAPRIVPQAQRGAPPQVEVYAGIQPQAAIPQRANPQHAVPGVAQNDRPQVPNPYGLVDAWQQFPVLNHPPPLFQAAGTHANIAQHQEMNRLRMLQFIEHERQLVGMHARQAAAMHDLNRRRMMMARELPANGFPNPQPDQAVRDRQLIRDQLIREQQRQLYLARHPRQDH</sequence>
<keyword evidence="7" id="KW-0862">Zinc</keyword>
<evidence type="ECO:0000256" key="4">
    <source>
        <dbReference type="ARBA" id="ARBA00022737"/>
    </source>
</evidence>
<keyword evidence="2" id="KW-0808">Transferase</keyword>
<dbReference type="Gene3D" id="1.20.120.1750">
    <property type="match status" value="1"/>
</dbReference>
<evidence type="ECO:0000256" key="5">
    <source>
        <dbReference type="ARBA" id="ARBA00022771"/>
    </source>
</evidence>
<dbReference type="PROSITE" id="PS51873">
    <property type="entry name" value="TRIAD"/>
    <property type="match status" value="1"/>
</dbReference>
<keyword evidence="11" id="KW-1185">Reference proteome</keyword>
<proteinExistence type="predicted"/>
<dbReference type="RefSeq" id="XP_033604258.1">
    <property type="nucleotide sequence ID" value="XM_033743251.1"/>
</dbReference>
<evidence type="ECO:0000256" key="7">
    <source>
        <dbReference type="ARBA" id="ARBA00022833"/>
    </source>
</evidence>
<dbReference type="GeneID" id="54484305"/>
<keyword evidence="5" id="KW-0863">Zinc-finger</keyword>
<dbReference type="GO" id="GO:0008270">
    <property type="term" value="F:zinc ion binding"/>
    <property type="evidence" value="ECO:0007669"/>
    <property type="project" value="UniProtKB-KW"/>
</dbReference>
<evidence type="ECO:0000256" key="3">
    <source>
        <dbReference type="ARBA" id="ARBA00022723"/>
    </source>
</evidence>